<dbReference type="STRING" id="52904.ENSSMAP00000016803"/>
<feature type="chain" id="PRO_5044582130" evidence="13">
    <location>
        <begin position="16"/>
        <end position="565"/>
    </location>
</feature>
<reference evidence="17" key="3">
    <citation type="submission" date="2023-05" db="EMBL/GenBank/DDBJ databases">
        <title>High-quality long-read genome of Scophthalmus maximus.</title>
        <authorList>
            <person name="Lien S."/>
            <person name="Martinez P."/>
        </authorList>
    </citation>
    <scope>NUCLEOTIDE SEQUENCE [LARGE SCALE GENOMIC DNA]</scope>
</reference>
<keyword evidence="9 12" id="KW-0472">Membrane</keyword>
<dbReference type="GO" id="GO:0030246">
    <property type="term" value="F:carbohydrate binding"/>
    <property type="evidence" value="ECO:0007669"/>
    <property type="project" value="UniProtKB-KW"/>
</dbReference>
<dbReference type="InterPro" id="IPR000152">
    <property type="entry name" value="EGF-type_Asp/Asn_hydroxyl_site"/>
</dbReference>
<dbReference type="EMBL" id="CP026259">
    <property type="protein sequence ID" value="AWP16786.1"/>
    <property type="molecule type" value="Genomic_DNA"/>
</dbReference>
<dbReference type="Gene3D" id="3.10.100.10">
    <property type="entry name" value="Mannose-Binding Protein A, subunit A"/>
    <property type="match status" value="1"/>
</dbReference>
<feature type="domain" description="EGF-like" evidence="14">
    <location>
        <begin position="315"/>
        <end position="350"/>
    </location>
</feature>
<keyword evidence="18" id="KW-1185">Reference proteome</keyword>
<feature type="transmembrane region" description="Helical" evidence="12">
    <location>
        <begin position="504"/>
        <end position="526"/>
    </location>
</feature>
<dbReference type="OrthoDB" id="10045365at2759"/>
<gene>
    <name evidence="17" type="primary">LOC118285908</name>
    <name evidence="16" type="ORF">SMAX5B_003406</name>
</gene>
<dbReference type="SMART" id="SM00181">
    <property type="entry name" value="EGF"/>
    <property type="match status" value="5"/>
</dbReference>
<dbReference type="InterPro" id="IPR000742">
    <property type="entry name" value="EGF"/>
</dbReference>
<dbReference type="GO" id="GO:0016020">
    <property type="term" value="C:membrane"/>
    <property type="evidence" value="ECO:0007669"/>
    <property type="project" value="UniProtKB-SubCell"/>
</dbReference>
<dbReference type="Pfam" id="PF07645">
    <property type="entry name" value="EGF_CA"/>
    <property type="match status" value="1"/>
</dbReference>
<dbReference type="PROSITE" id="PS01187">
    <property type="entry name" value="EGF_CA"/>
    <property type="match status" value="1"/>
</dbReference>
<evidence type="ECO:0000256" key="6">
    <source>
        <dbReference type="ARBA" id="ARBA00022734"/>
    </source>
</evidence>
<name>A0A2U9CM23_SCOMX</name>
<dbReference type="InterPro" id="IPR001881">
    <property type="entry name" value="EGF-like_Ca-bd_dom"/>
</dbReference>
<proteinExistence type="predicted"/>
<dbReference type="PANTHER" id="PTHR14789">
    <property type="entry name" value="CHONDROLECTIN VARIANT CHODLFDELTAE"/>
    <property type="match status" value="1"/>
</dbReference>
<evidence type="ECO:0000256" key="7">
    <source>
        <dbReference type="ARBA" id="ARBA00022737"/>
    </source>
</evidence>
<dbReference type="Pfam" id="PF00059">
    <property type="entry name" value="Lectin_C"/>
    <property type="match status" value="1"/>
</dbReference>
<protein>
    <submittedName>
        <fullName evidence="16">Putative complement component C1q receptor</fullName>
    </submittedName>
</protein>
<dbReference type="GeneTree" id="ENSGT00940000167312"/>
<reference evidence="17" key="4">
    <citation type="submission" date="2025-05" db="UniProtKB">
        <authorList>
            <consortium name="Ensembl"/>
        </authorList>
    </citation>
    <scope>IDENTIFICATION</scope>
</reference>
<evidence type="ECO:0000256" key="9">
    <source>
        <dbReference type="ARBA" id="ARBA00023136"/>
    </source>
</evidence>
<evidence type="ECO:0000259" key="14">
    <source>
        <dbReference type="PROSITE" id="PS50026"/>
    </source>
</evidence>
<dbReference type="PROSITE" id="PS00010">
    <property type="entry name" value="ASX_HYDROXYL"/>
    <property type="match status" value="3"/>
</dbReference>
<organism evidence="16 18">
    <name type="scientific">Scophthalmus maximus</name>
    <name type="common">Turbot</name>
    <name type="synonym">Psetta maxima</name>
    <dbReference type="NCBI Taxonomy" id="52904"/>
    <lineage>
        <taxon>Eukaryota</taxon>
        <taxon>Metazoa</taxon>
        <taxon>Chordata</taxon>
        <taxon>Craniata</taxon>
        <taxon>Vertebrata</taxon>
        <taxon>Euteleostomi</taxon>
        <taxon>Actinopterygii</taxon>
        <taxon>Neopterygii</taxon>
        <taxon>Teleostei</taxon>
        <taxon>Neoteleostei</taxon>
        <taxon>Acanthomorphata</taxon>
        <taxon>Carangaria</taxon>
        <taxon>Pleuronectiformes</taxon>
        <taxon>Pleuronectoidei</taxon>
        <taxon>Scophthalmidae</taxon>
        <taxon>Scophthalmus</taxon>
    </lineage>
</organism>
<dbReference type="GeneID" id="118285908"/>
<keyword evidence="3" id="KW-0597">Phosphoprotein</keyword>
<dbReference type="Proteomes" id="UP000246464">
    <property type="component" value="Chromosome 17"/>
</dbReference>
<evidence type="ECO:0000256" key="13">
    <source>
        <dbReference type="SAM" id="SignalP"/>
    </source>
</evidence>
<dbReference type="SUPFAM" id="SSF57196">
    <property type="entry name" value="EGF/Laminin"/>
    <property type="match status" value="2"/>
</dbReference>
<reference evidence="17" key="2">
    <citation type="submission" date="2020-05" db="EMBL/GenBank/DDBJ databases">
        <authorList>
            <person name="Moser M."/>
        </authorList>
    </citation>
    <scope>NUCLEOTIDE SEQUENCE [LARGE SCALE GENOMIC DNA]</scope>
</reference>
<evidence type="ECO:0000256" key="1">
    <source>
        <dbReference type="ARBA" id="ARBA00004479"/>
    </source>
</evidence>
<dbReference type="RefSeq" id="XP_035465753.1">
    <property type="nucleotide sequence ID" value="XM_035609860.2"/>
</dbReference>
<evidence type="ECO:0000256" key="10">
    <source>
        <dbReference type="ARBA" id="ARBA00023157"/>
    </source>
</evidence>
<evidence type="ECO:0000259" key="15">
    <source>
        <dbReference type="PROSITE" id="PS50041"/>
    </source>
</evidence>
<dbReference type="PRINTS" id="PR00907">
    <property type="entry name" value="THRMBOMODULN"/>
</dbReference>
<reference evidence="16 18" key="1">
    <citation type="submission" date="2017-12" db="EMBL/GenBank/DDBJ databases">
        <title>Integrating genomic resources of turbot (Scophthalmus maximus) in depth evaluation of genetic and physical mapping variation across individuals.</title>
        <authorList>
            <person name="Martinez P."/>
        </authorList>
    </citation>
    <scope>NUCLEOTIDE SEQUENCE [LARGE SCALE GENOMIC DNA]</scope>
</reference>
<dbReference type="SUPFAM" id="SSF57184">
    <property type="entry name" value="Growth factor receptor domain"/>
    <property type="match status" value="1"/>
</dbReference>
<dbReference type="GO" id="GO:0005509">
    <property type="term" value="F:calcium ion binding"/>
    <property type="evidence" value="ECO:0007669"/>
    <property type="project" value="InterPro"/>
</dbReference>
<dbReference type="InterPro" id="IPR016187">
    <property type="entry name" value="CTDL_fold"/>
</dbReference>
<feature type="domain" description="EGF-like" evidence="14">
    <location>
        <begin position="392"/>
        <end position="430"/>
    </location>
</feature>
<dbReference type="FunFam" id="2.10.25.10:FF:000002">
    <property type="entry name" value="Latent-transforming growth factor beta-binding protein 3"/>
    <property type="match status" value="1"/>
</dbReference>
<dbReference type="SMART" id="SM00179">
    <property type="entry name" value="EGF_CA"/>
    <property type="match status" value="4"/>
</dbReference>
<accession>A0A2U9CM23</accession>
<keyword evidence="8 12" id="KW-1133">Transmembrane helix</keyword>
<dbReference type="InterPro" id="IPR026823">
    <property type="entry name" value="cEGF"/>
</dbReference>
<dbReference type="PANTHER" id="PTHR14789:SF8">
    <property type="entry name" value="C-TYPE LECTIN DOMAIN FAMILY 14 MEMBER A PRECURSOR-RELATED"/>
    <property type="match status" value="1"/>
</dbReference>
<evidence type="ECO:0000313" key="16">
    <source>
        <dbReference type="EMBL" id="AWP16786.1"/>
    </source>
</evidence>
<dbReference type="InterPro" id="IPR009030">
    <property type="entry name" value="Growth_fac_rcpt_cys_sf"/>
</dbReference>
<evidence type="ECO:0000256" key="3">
    <source>
        <dbReference type="ARBA" id="ARBA00022553"/>
    </source>
</evidence>
<evidence type="ECO:0000256" key="11">
    <source>
        <dbReference type="PROSITE-ProRule" id="PRU00076"/>
    </source>
</evidence>
<dbReference type="InterPro" id="IPR049883">
    <property type="entry name" value="NOTCH1_EGF-like"/>
</dbReference>
<dbReference type="SMART" id="SM00034">
    <property type="entry name" value="CLECT"/>
    <property type="match status" value="1"/>
</dbReference>
<comment type="caution">
    <text evidence="11">Lacks conserved residue(s) required for the propagation of feature annotation.</text>
</comment>
<dbReference type="PROSITE" id="PS50041">
    <property type="entry name" value="C_TYPE_LECTIN_2"/>
    <property type="match status" value="1"/>
</dbReference>
<dbReference type="Pfam" id="PF12662">
    <property type="entry name" value="cEGF"/>
    <property type="match status" value="1"/>
</dbReference>
<evidence type="ECO:0000313" key="18">
    <source>
        <dbReference type="Proteomes" id="UP000246464"/>
    </source>
</evidence>
<dbReference type="OMA" id="YTNWHKE"/>
<sequence>MLWIFLLQLINSVDGLPGAEHETLCMSNACFTLHLDRLSFAKARQNCVNNGGYLMTVRDREEESVLRSLLSQIQGQRQDRALKFWIGLKLNRGNCVLADKTLRGFKWVSGEEDSNYSNWGEEPVSTCTERCVRVDYTLLGQNQLRWTAGPCKHSAFYACKFYFKGMCKPLALLGPGEITYTPPFSEEPQRSEMKSFPLGTYANIICSDQQQNYSVCKGSGGVYRWTEPGPFCKTGLRNCAIGNGGCEQLCHQDGGEVRCFCGEGHDLDDDGLSCRVKDLCAVATCEHQCVMGESGYSCKCRHGFTLDENQYNCSDIDECRAQACGDHSCVNALGSYTCACKDGYQMVHGECSDVDECAQSRCEHGCLNNMGSFSCYCNEGFTLSPDGHSCADVDECVSSSCRFTCVNSVGSFLCTCPRGFYLEADGSTCAPDVTETSAAPPDDAPGEDFTESLTGTAVELQHRPPHTDAPLPDLVNVTQSGQQSNASLAPSFVKPVNSRVIVCVLGSVVPLLVLVAVTLAIAVFRCSRSKKEAKKKTTTDGYCWVSSGLDPRLEKLYESILTDDL</sequence>
<dbReference type="InterPro" id="IPR016186">
    <property type="entry name" value="C-type_lectin-like/link_sf"/>
</dbReference>
<feature type="domain" description="C-type lectin" evidence="15">
    <location>
        <begin position="26"/>
        <end position="160"/>
    </location>
</feature>
<dbReference type="Proteomes" id="UP000694558">
    <property type="component" value="Chromosome 17"/>
</dbReference>
<evidence type="ECO:0000256" key="8">
    <source>
        <dbReference type="ARBA" id="ARBA00022989"/>
    </source>
</evidence>
<evidence type="ECO:0000256" key="12">
    <source>
        <dbReference type="SAM" id="Phobius"/>
    </source>
</evidence>
<keyword evidence="7" id="KW-0677">Repeat</keyword>
<dbReference type="CDD" id="cd00054">
    <property type="entry name" value="EGF_CA"/>
    <property type="match status" value="2"/>
</dbReference>
<keyword evidence="16" id="KW-0675">Receptor</keyword>
<dbReference type="PROSITE" id="PS01186">
    <property type="entry name" value="EGF_2"/>
    <property type="match status" value="2"/>
</dbReference>
<keyword evidence="10 11" id="KW-1015">Disulfide bond</keyword>
<dbReference type="InterPro" id="IPR051505">
    <property type="entry name" value="C-type_lectin_domain"/>
</dbReference>
<comment type="subcellular location">
    <subcellularLocation>
        <location evidence="1">Membrane</location>
        <topology evidence="1">Single-pass type I membrane protein</topology>
    </subcellularLocation>
</comment>
<dbReference type="KEGG" id="smau:118285908"/>
<feature type="disulfide bond" evidence="11">
    <location>
        <begin position="319"/>
        <end position="329"/>
    </location>
</feature>
<dbReference type="InterPro" id="IPR001304">
    <property type="entry name" value="C-type_lectin-like"/>
</dbReference>
<feature type="domain" description="EGF-like" evidence="14">
    <location>
        <begin position="353"/>
        <end position="391"/>
    </location>
</feature>
<evidence type="ECO:0000256" key="5">
    <source>
        <dbReference type="ARBA" id="ARBA00022729"/>
    </source>
</evidence>
<dbReference type="PROSITE" id="PS50026">
    <property type="entry name" value="EGF_3"/>
    <property type="match status" value="3"/>
</dbReference>
<dbReference type="Bgee" id="ENSSMAG00000010315">
    <property type="expression patterns" value="Expressed in brain and 6 other cell types or tissues"/>
</dbReference>
<dbReference type="AlphaFoldDB" id="A0A2U9CM23"/>
<dbReference type="Ensembl" id="ENSSMAT00000017011.2">
    <property type="protein sequence ID" value="ENSSMAP00000016803.1"/>
    <property type="gene ID" value="ENSSMAG00000010315.2"/>
</dbReference>
<dbReference type="InterPro" id="IPR018097">
    <property type="entry name" value="EGF_Ca-bd_CS"/>
</dbReference>
<keyword evidence="4 12" id="KW-0812">Transmembrane</keyword>
<evidence type="ECO:0000256" key="4">
    <source>
        <dbReference type="ARBA" id="ARBA00022692"/>
    </source>
</evidence>
<evidence type="ECO:0000256" key="2">
    <source>
        <dbReference type="ARBA" id="ARBA00022536"/>
    </source>
</evidence>
<feature type="signal peptide" evidence="13">
    <location>
        <begin position="1"/>
        <end position="15"/>
    </location>
</feature>
<keyword evidence="6" id="KW-0430">Lectin</keyword>
<evidence type="ECO:0000313" key="17">
    <source>
        <dbReference type="Ensembl" id="ENSSMAP00000016803.1"/>
    </source>
</evidence>
<dbReference type="SUPFAM" id="SSF56436">
    <property type="entry name" value="C-type lectin-like"/>
    <property type="match status" value="1"/>
</dbReference>
<dbReference type="Gene3D" id="2.10.25.10">
    <property type="entry name" value="Laminin"/>
    <property type="match status" value="5"/>
</dbReference>
<keyword evidence="2 11" id="KW-0245">EGF-like domain</keyword>
<keyword evidence="5 13" id="KW-0732">Signal</keyword>